<evidence type="ECO:0000313" key="3">
    <source>
        <dbReference type="Proteomes" id="UP000602087"/>
    </source>
</evidence>
<dbReference type="Proteomes" id="UP000602087">
    <property type="component" value="Unassembled WGS sequence"/>
</dbReference>
<sequence length="448" mass="46952">MSILKKRKGSFSSRDIAVAFVTGCGATLLTAAAVRSPSVVVALLAGLFLVAFAYFRPRFSVVSWLFLALMLPSWAGIGDTPLPLPPAALLGVPLLCGIALSPQRRHMCADWRPTPADWSLLAGVAGVTTLLLLGLIPTSVFTNLIFVGIAGYGIGRLSGEALYLPFAVMTCLVAAWGILEFATGVHLFESASFIRTSEWTAIQHRGSFARSEAALGHAIAYGATLAMALPFAQRLPRYAGVAQGILVVGILVSLSRGPMLAAVVTLCVAAFVSRGRSTERIRNFVLLATAGVAVVLALVELYSGESSSDEVVGSGNARARQLDTVRAYVRLSGPAGEFVQTPEGNFLVAGVVTIDSTPLRYAVNFGILIAVLLLFPVIAALVSVAARRAGPACVALVGQIPVIAVTSMITQWQTLFYLTAGMAVAEIAANRGAQSNKPTEVDVPQSKV</sequence>
<feature type="transmembrane region" description="Helical" evidence="1">
    <location>
        <begin position="244"/>
        <end position="272"/>
    </location>
</feature>
<evidence type="ECO:0000256" key="1">
    <source>
        <dbReference type="SAM" id="Phobius"/>
    </source>
</evidence>
<feature type="transmembrane region" description="Helical" evidence="1">
    <location>
        <begin position="61"/>
        <end position="77"/>
    </location>
</feature>
<organism evidence="2 3">
    <name type="scientific">Sanguibacter suaedae</name>
    <dbReference type="NCBI Taxonomy" id="2795737"/>
    <lineage>
        <taxon>Bacteria</taxon>
        <taxon>Bacillati</taxon>
        <taxon>Actinomycetota</taxon>
        <taxon>Actinomycetes</taxon>
        <taxon>Micrococcales</taxon>
        <taxon>Sanguibacteraceae</taxon>
        <taxon>Sanguibacter</taxon>
    </lineage>
</organism>
<name>A0A934I5W9_9MICO</name>
<feature type="transmembrane region" description="Helical" evidence="1">
    <location>
        <begin position="162"/>
        <end position="188"/>
    </location>
</feature>
<feature type="transmembrane region" description="Helical" evidence="1">
    <location>
        <begin position="38"/>
        <end position="54"/>
    </location>
</feature>
<feature type="transmembrane region" description="Helical" evidence="1">
    <location>
        <begin position="393"/>
        <end position="412"/>
    </location>
</feature>
<dbReference type="EMBL" id="JAEINH010000019">
    <property type="protein sequence ID" value="MBI9116194.1"/>
    <property type="molecule type" value="Genomic_DNA"/>
</dbReference>
<keyword evidence="1" id="KW-0472">Membrane</keyword>
<dbReference type="AlphaFoldDB" id="A0A934I5W9"/>
<feature type="transmembrane region" description="Helical" evidence="1">
    <location>
        <begin position="12"/>
        <end position="32"/>
    </location>
</feature>
<feature type="transmembrane region" description="Helical" evidence="1">
    <location>
        <begin position="213"/>
        <end position="232"/>
    </location>
</feature>
<feature type="transmembrane region" description="Helical" evidence="1">
    <location>
        <begin position="120"/>
        <end position="150"/>
    </location>
</feature>
<proteinExistence type="predicted"/>
<keyword evidence="1" id="KW-0812">Transmembrane</keyword>
<protein>
    <recommendedName>
        <fullName evidence="4">O-antigen ligase domain-containing protein</fullName>
    </recommendedName>
</protein>
<feature type="transmembrane region" description="Helical" evidence="1">
    <location>
        <begin position="365"/>
        <end position="386"/>
    </location>
</feature>
<keyword evidence="3" id="KW-1185">Reference proteome</keyword>
<gene>
    <name evidence="2" type="ORF">JAV76_14350</name>
</gene>
<feature type="transmembrane region" description="Helical" evidence="1">
    <location>
        <begin position="83"/>
        <end position="100"/>
    </location>
</feature>
<feature type="transmembrane region" description="Helical" evidence="1">
    <location>
        <begin position="284"/>
        <end position="302"/>
    </location>
</feature>
<accession>A0A934I5W9</accession>
<comment type="caution">
    <text evidence="2">The sequence shown here is derived from an EMBL/GenBank/DDBJ whole genome shotgun (WGS) entry which is preliminary data.</text>
</comment>
<dbReference type="RefSeq" id="WP_198734762.1">
    <property type="nucleotide sequence ID" value="NZ_JAEINH010000019.1"/>
</dbReference>
<evidence type="ECO:0008006" key="4">
    <source>
        <dbReference type="Google" id="ProtNLM"/>
    </source>
</evidence>
<evidence type="ECO:0000313" key="2">
    <source>
        <dbReference type="EMBL" id="MBI9116194.1"/>
    </source>
</evidence>
<reference evidence="2" key="1">
    <citation type="submission" date="2020-12" db="EMBL/GenBank/DDBJ databases">
        <title>Sanguibacter suaedae sp. nov., isolated from Suaeda aralocaspica.</title>
        <authorList>
            <person name="Ma Q."/>
        </authorList>
    </citation>
    <scope>NUCLEOTIDE SEQUENCE</scope>
    <source>
        <strain evidence="2">YZGR15</strain>
    </source>
</reference>
<keyword evidence="1" id="KW-1133">Transmembrane helix</keyword>